<evidence type="ECO:0000313" key="1">
    <source>
        <dbReference type="EMBL" id="GCB19970.1"/>
    </source>
</evidence>
<name>A0A401KKN6_ASPAW</name>
<organism evidence="1 2">
    <name type="scientific">Aspergillus awamori</name>
    <name type="common">Black koji mold</name>
    <dbReference type="NCBI Taxonomy" id="105351"/>
    <lineage>
        <taxon>Eukaryota</taxon>
        <taxon>Fungi</taxon>
        <taxon>Dikarya</taxon>
        <taxon>Ascomycota</taxon>
        <taxon>Pezizomycotina</taxon>
        <taxon>Eurotiomycetes</taxon>
        <taxon>Eurotiomycetidae</taxon>
        <taxon>Eurotiales</taxon>
        <taxon>Aspergillaceae</taxon>
        <taxon>Aspergillus</taxon>
    </lineage>
</organism>
<dbReference type="EMBL" id="BDHI01000002">
    <property type="protein sequence ID" value="GCB19970.1"/>
    <property type="molecule type" value="Genomic_DNA"/>
</dbReference>
<accession>A0A401KKN6</accession>
<dbReference type="AlphaFoldDB" id="A0A401KKN6"/>
<gene>
    <name evidence="1" type="ORF">AAWM_02855</name>
</gene>
<dbReference type="STRING" id="105351.A0A401KKN6"/>
<keyword evidence="2" id="KW-1185">Reference proteome</keyword>
<dbReference type="Proteomes" id="UP000286921">
    <property type="component" value="Unassembled WGS sequence"/>
</dbReference>
<comment type="caution">
    <text evidence="1">The sequence shown here is derived from an EMBL/GenBank/DDBJ whole genome shotgun (WGS) entry which is preliminary data.</text>
</comment>
<evidence type="ECO:0000313" key="2">
    <source>
        <dbReference type="Proteomes" id="UP000286921"/>
    </source>
</evidence>
<protein>
    <submittedName>
        <fullName evidence="1">Uncharacterized protein</fullName>
    </submittedName>
</protein>
<sequence>MLLTVVIRYFLRPLFRLCEDRNQREGDIDGAQIYRLLQLPRTGIPLLSFTELWQPVERYIQVGFKLRFSIQREVYLRAKHDSLYEIINANPSTEDTSTWVNDMQTYKTKLHSLKKTIWNLQREAHRCLNAIPDGPLKRMLCAHEGRDDWSTSAPPILTSISASNDMNEQARVRRSIIVSEELAQAPQEQVGARQEATSSSSV</sequence>
<reference evidence="1 2" key="1">
    <citation type="submission" date="2016-09" db="EMBL/GenBank/DDBJ databases">
        <title>Aspergillus awamori IFM 58123T.</title>
        <authorList>
            <person name="Kusuya Y."/>
            <person name="Shimizu M."/>
            <person name="Takahashi H."/>
            <person name="Yaguchi T."/>
        </authorList>
    </citation>
    <scope>NUCLEOTIDE SEQUENCE [LARGE SCALE GENOMIC DNA]</scope>
    <source>
        <strain evidence="1 2">IFM 58123</strain>
    </source>
</reference>
<proteinExistence type="predicted"/>